<accession>A0A1C4YRV6</accession>
<dbReference type="EMBL" id="LT607411">
    <property type="protein sequence ID" value="SCF23493.1"/>
    <property type="molecule type" value="Genomic_DNA"/>
</dbReference>
<evidence type="ECO:0000313" key="3">
    <source>
        <dbReference type="Proteomes" id="UP000198242"/>
    </source>
</evidence>
<dbReference type="OrthoDB" id="5343971at2"/>
<evidence type="ECO:0000259" key="1">
    <source>
        <dbReference type="Pfam" id="PF07110"/>
    </source>
</evidence>
<keyword evidence="3" id="KW-1185">Reference proteome</keyword>
<dbReference type="Gene3D" id="3.30.70.100">
    <property type="match status" value="1"/>
</dbReference>
<dbReference type="GO" id="GO:0016491">
    <property type="term" value="F:oxidoreductase activity"/>
    <property type="evidence" value="ECO:0007669"/>
    <property type="project" value="InterPro"/>
</dbReference>
<organism evidence="2 3">
    <name type="scientific">Micromonospora viridifaciens</name>
    <dbReference type="NCBI Taxonomy" id="1881"/>
    <lineage>
        <taxon>Bacteria</taxon>
        <taxon>Bacillati</taxon>
        <taxon>Actinomycetota</taxon>
        <taxon>Actinomycetes</taxon>
        <taxon>Micromonosporales</taxon>
        <taxon>Micromonosporaceae</taxon>
        <taxon>Micromonospora</taxon>
    </lineage>
</organism>
<protein>
    <recommendedName>
        <fullName evidence="1">EthD domain-containing protein</fullName>
    </recommendedName>
</protein>
<sequence length="100" mass="11006">MYCASVVYPTDAENFDFEYFRSRHAPTFAKLLGENCVRFEVHRALATPGAPPPPFAAAAYFWVTSPEAFGATLAEHGAEIYADIANFSSTQPTRGWAEVL</sequence>
<feature type="domain" description="EthD" evidence="1">
    <location>
        <begin position="17"/>
        <end position="90"/>
    </location>
</feature>
<dbReference type="NCBIfam" id="TIGR02118">
    <property type="entry name" value="EthD family reductase"/>
    <property type="match status" value="1"/>
</dbReference>
<dbReference type="SUPFAM" id="SSF54909">
    <property type="entry name" value="Dimeric alpha+beta barrel"/>
    <property type="match status" value="1"/>
</dbReference>
<gene>
    <name evidence="2" type="ORF">GA0074695_4614</name>
</gene>
<name>A0A1C4YRV6_MICVI</name>
<dbReference type="RefSeq" id="WP_089008090.1">
    <property type="nucleotide sequence ID" value="NZ_LT607411.1"/>
</dbReference>
<dbReference type="InterPro" id="IPR009799">
    <property type="entry name" value="EthD_dom"/>
</dbReference>
<dbReference type="Proteomes" id="UP000198242">
    <property type="component" value="Chromosome I"/>
</dbReference>
<proteinExistence type="predicted"/>
<dbReference type="PANTHER" id="PTHR40260">
    <property type="entry name" value="BLR8190 PROTEIN"/>
    <property type="match status" value="1"/>
</dbReference>
<dbReference type="InterPro" id="IPR011008">
    <property type="entry name" value="Dimeric_a/b-barrel"/>
</dbReference>
<evidence type="ECO:0000313" key="2">
    <source>
        <dbReference type="EMBL" id="SCF23493.1"/>
    </source>
</evidence>
<dbReference type="AlphaFoldDB" id="A0A1C4YRV6"/>
<dbReference type="Pfam" id="PF07110">
    <property type="entry name" value="EthD"/>
    <property type="match status" value="1"/>
</dbReference>
<reference evidence="3" key="1">
    <citation type="submission" date="2016-06" db="EMBL/GenBank/DDBJ databases">
        <authorList>
            <person name="Varghese N."/>
            <person name="Submissions Spin"/>
        </authorList>
    </citation>
    <scope>NUCLEOTIDE SEQUENCE [LARGE SCALE GENOMIC DNA]</scope>
    <source>
        <strain evidence="3">DSM 43909</strain>
    </source>
</reference>
<dbReference type="PANTHER" id="PTHR40260:SF2">
    <property type="entry name" value="BLR8190 PROTEIN"/>
    <property type="match status" value="1"/>
</dbReference>